<dbReference type="SUPFAM" id="SSF55729">
    <property type="entry name" value="Acyl-CoA N-acyltransferases (Nat)"/>
    <property type="match status" value="1"/>
</dbReference>
<dbReference type="EMBL" id="JBHMAG010000002">
    <property type="protein sequence ID" value="MFB9750164.1"/>
    <property type="molecule type" value="Genomic_DNA"/>
</dbReference>
<organism evidence="4 5">
    <name type="scientific">Paenibacillus hodogayensis</name>
    <dbReference type="NCBI Taxonomy" id="279208"/>
    <lineage>
        <taxon>Bacteria</taxon>
        <taxon>Bacillati</taxon>
        <taxon>Bacillota</taxon>
        <taxon>Bacilli</taxon>
        <taxon>Bacillales</taxon>
        <taxon>Paenibacillaceae</taxon>
        <taxon>Paenibacillus</taxon>
    </lineage>
</organism>
<evidence type="ECO:0000313" key="5">
    <source>
        <dbReference type="Proteomes" id="UP001589619"/>
    </source>
</evidence>
<evidence type="ECO:0000313" key="4">
    <source>
        <dbReference type="EMBL" id="MFB9750164.1"/>
    </source>
</evidence>
<protein>
    <submittedName>
        <fullName evidence="4">GNAT family N-acetyltransferase</fullName>
        <ecNumber evidence="4">2.3.-.-</ecNumber>
    </submittedName>
</protein>
<dbReference type="PANTHER" id="PTHR43420:SF52">
    <property type="entry name" value="N-ACETYLTRANSFERASE YODP"/>
    <property type="match status" value="1"/>
</dbReference>
<dbReference type="Gene3D" id="3.40.630.30">
    <property type="match status" value="1"/>
</dbReference>
<evidence type="ECO:0000256" key="1">
    <source>
        <dbReference type="ARBA" id="ARBA00022679"/>
    </source>
</evidence>
<dbReference type="Pfam" id="PF00583">
    <property type="entry name" value="Acetyltransf_1"/>
    <property type="match status" value="1"/>
</dbReference>
<dbReference type="Proteomes" id="UP001589619">
    <property type="component" value="Unassembled WGS sequence"/>
</dbReference>
<comment type="caution">
    <text evidence="4">The sequence shown here is derived from an EMBL/GenBank/DDBJ whole genome shotgun (WGS) entry which is preliminary data.</text>
</comment>
<name>A0ABV5VPF9_9BACL</name>
<keyword evidence="5" id="KW-1185">Reference proteome</keyword>
<keyword evidence="2 4" id="KW-0012">Acyltransferase</keyword>
<dbReference type="InterPro" id="IPR000182">
    <property type="entry name" value="GNAT_dom"/>
</dbReference>
<dbReference type="RefSeq" id="WP_344916768.1">
    <property type="nucleotide sequence ID" value="NZ_BAAAYO010000021.1"/>
</dbReference>
<dbReference type="EC" id="2.3.-.-" evidence="4"/>
<keyword evidence="1 4" id="KW-0808">Transferase</keyword>
<reference evidence="4 5" key="1">
    <citation type="submission" date="2024-09" db="EMBL/GenBank/DDBJ databases">
        <authorList>
            <person name="Sun Q."/>
            <person name="Mori K."/>
        </authorList>
    </citation>
    <scope>NUCLEOTIDE SEQUENCE [LARGE SCALE GENOMIC DNA]</scope>
    <source>
        <strain evidence="4 5">JCM 12520</strain>
    </source>
</reference>
<sequence length="150" mass="17826">MEKKNIREIRVTDYRNIYLLNLDFNPNFSSFSEEKVKEKIAIITEKTKDIIFVYEENNEVIGYIHGSPYELLFSESLVNVLGFVVKETYRKQGIGSLLIERLEQWGEDNGFSGMKLLSHPSRIHAHRFYEQRGYRFTKDQKNFIKRFDSC</sequence>
<accession>A0ABV5VPF9</accession>
<dbReference type="PANTHER" id="PTHR43420">
    <property type="entry name" value="ACETYLTRANSFERASE"/>
    <property type="match status" value="1"/>
</dbReference>
<proteinExistence type="predicted"/>
<evidence type="ECO:0000256" key="2">
    <source>
        <dbReference type="ARBA" id="ARBA00023315"/>
    </source>
</evidence>
<dbReference type="InterPro" id="IPR016181">
    <property type="entry name" value="Acyl_CoA_acyltransferase"/>
</dbReference>
<dbReference type="CDD" id="cd04301">
    <property type="entry name" value="NAT_SF"/>
    <property type="match status" value="1"/>
</dbReference>
<gene>
    <name evidence="4" type="ORF">ACFFNY_01140</name>
</gene>
<dbReference type="GO" id="GO:0016746">
    <property type="term" value="F:acyltransferase activity"/>
    <property type="evidence" value="ECO:0007669"/>
    <property type="project" value="UniProtKB-KW"/>
</dbReference>
<evidence type="ECO:0000259" key="3">
    <source>
        <dbReference type="PROSITE" id="PS51186"/>
    </source>
</evidence>
<dbReference type="PROSITE" id="PS51186">
    <property type="entry name" value="GNAT"/>
    <property type="match status" value="1"/>
</dbReference>
<dbReference type="InterPro" id="IPR050680">
    <property type="entry name" value="YpeA/RimI_acetyltransf"/>
</dbReference>
<feature type="domain" description="N-acetyltransferase" evidence="3">
    <location>
        <begin position="4"/>
        <end position="150"/>
    </location>
</feature>